<dbReference type="GeneTree" id="ENSGT00520000061791"/>
<sequence>MDSKQLWAQQSQPTQEHRQPFPPGGQSRTRGQPGAQSSNQHGLQTQDWVCEPQEHRRPRRHWSISIDERRRLAMLGTPSQDRDITQMVAELVSEDVDKDVLLAQPPRSAESTHAFYDFLARSTPFWQSATLKSQASGSPGS</sequence>
<dbReference type="RefSeq" id="XP_015352018.1">
    <property type="nucleotide sequence ID" value="XM_015496532.2"/>
</dbReference>
<feature type="region of interest" description="Disordered" evidence="1">
    <location>
        <begin position="1"/>
        <end position="61"/>
    </location>
</feature>
<evidence type="ECO:0000313" key="2">
    <source>
        <dbReference type="Ensembl" id="ENSMMMP00000006208.1"/>
    </source>
</evidence>
<protein>
    <submittedName>
        <fullName evidence="2">Testis expressed 22</fullName>
    </submittedName>
</protein>
<dbReference type="GeneID" id="107151240"/>
<evidence type="ECO:0000313" key="3">
    <source>
        <dbReference type="Proteomes" id="UP000694407"/>
    </source>
</evidence>
<feature type="compositionally biased region" description="Polar residues" evidence="1">
    <location>
        <begin position="26"/>
        <end position="47"/>
    </location>
</feature>
<name>A0A8C5YZF7_MARMA</name>
<dbReference type="Proteomes" id="UP000694407">
    <property type="component" value="Unplaced"/>
</dbReference>
<dbReference type="OrthoDB" id="9836523at2759"/>
<organism evidence="2 3">
    <name type="scientific">Marmota marmota marmota</name>
    <name type="common">Alpine marmot</name>
    <dbReference type="NCBI Taxonomy" id="9994"/>
    <lineage>
        <taxon>Eukaryota</taxon>
        <taxon>Metazoa</taxon>
        <taxon>Chordata</taxon>
        <taxon>Craniata</taxon>
        <taxon>Vertebrata</taxon>
        <taxon>Euteleostomi</taxon>
        <taxon>Mammalia</taxon>
        <taxon>Eutheria</taxon>
        <taxon>Euarchontoglires</taxon>
        <taxon>Glires</taxon>
        <taxon>Rodentia</taxon>
        <taxon>Sciuromorpha</taxon>
        <taxon>Sciuridae</taxon>
        <taxon>Xerinae</taxon>
        <taxon>Marmotini</taxon>
        <taxon>Marmota</taxon>
    </lineage>
</organism>
<reference evidence="2" key="1">
    <citation type="submission" date="2025-08" db="UniProtKB">
        <authorList>
            <consortium name="Ensembl"/>
        </authorList>
    </citation>
    <scope>IDENTIFICATION</scope>
</reference>
<accession>A0A8C5YZF7</accession>
<dbReference type="KEGG" id="mmma:107151240"/>
<evidence type="ECO:0000256" key="1">
    <source>
        <dbReference type="SAM" id="MobiDB-lite"/>
    </source>
</evidence>
<dbReference type="Ensembl" id="ENSMMMT00000007050.1">
    <property type="protein sequence ID" value="ENSMMMP00000006208.1"/>
    <property type="gene ID" value="ENSMMMG00000005567.1"/>
</dbReference>
<gene>
    <name evidence="2" type="primary">TEX22</name>
</gene>
<reference evidence="2" key="2">
    <citation type="submission" date="2025-09" db="UniProtKB">
        <authorList>
            <consortium name="Ensembl"/>
        </authorList>
    </citation>
    <scope>IDENTIFICATION</scope>
</reference>
<feature type="compositionally biased region" description="Polar residues" evidence="1">
    <location>
        <begin position="1"/>
        <end position="14"/>
    </location>
</feature>
<dbReference type="CTD" id="647310"/>
<dbReference type="AlphaFoldDB" id="A0A8C5YZF7"/>
<proteinExistence type="predicted"/>
<keyword evidence="3" id="KW-1185">Reference proteome</keyword>